<dbReference type="PROSITE" id="PS51352">
    <property type="entry name" value="THIOREDOXIN_2"/>
    <property type="match status" value="1"/>
</dbReference>
<evidence type="ECO:0000256" key="6">
    <source>
        <dbReference type="ARBA" id="ARBA00023157"/>
    </source>
</evidence>
<dbReference type="CDD" id="cd02970">
    <property type="entry name" value="PRX_like2"/>
    <property type="match status" value="1"/>
</dbReference>
<dbReference type="GO" id="GO:0008379">
    <property type="term" value="F:thioredoxin peroxidase activity"/>
    <property type="evidence" value="ECO:0007669"/>
    <property type="project" value="TreeGrafter"/>
</dbReference>
<organism evidence="13 14">
    <name type="scientific">Halanaerobium congolense</name>
    <dbReference type="NCBI Taxonomy" id="54121"/>
    <lineage>
        <taxon>Bacteria</taxon>
        <taxon>Bacillati</taxon>
        <taxon>Bacillota</taxon>
        <taxon>Clostridia</taxon>
        <taxon>Halanaerobiales</taxon>
        <taxon>Halanaerobiaceae</taxon>
        <taxon>Halanaerobium</taxon>
    </lineage>
</organism>
<dbReference type="Pfam" id="PF00578">
    <property type="entry name" value="AhpC-TSA"/>
    <property type="match status" value="1"/>
</dbReference>
<dbReference type="PANTHER" id="PTHR42801">
    <property type="entry name" value="THIOREDOXIN-DEPENDENT PEROXIDE REDUCTASE"/>
    <property type="match status" value="1"/>
</dbReference>
<keyword evidence="3" id="KW-0575">Peroxidase</keyword>
<comment type="similarity">
    <text evidence="9">Belongs to the peroxiredoxin family. BCP/PrxQ subfamily.</text>
</comment>
<dbReference type="GO" id="GO:0045454">
    <property type="term" value="P:cell redox homeostasis"/>
    <property type="evidence" value="ECO:0007669"/>
    <property type="project" value="TreeGrafter"/>
</dbReference>
<keyword evidence="5" id="KW-0560">Oxidoreductase</keyword>
<dbReference type="EC" id="1.11.1.24" evidence="2"/>
<dbReference type="Proteomes" id="UP000324896">
    <property type="component" value="Unassembled WGS sequence"/>
</dbReference>
<keyword evidence="6" id="KW-1015">Disulfide bond</keyword>
<dbReference type="AlphaFoldDB" id="A0A1G6TH49"/>
<evidence type="ECO:0000313" key="13">
    <source>
        <dbReference type="EMBL" id="SDD28492.1"/>
    </source>
</evidence>
<evidence type="ECO:0000256" key="8">
    <source>
        <dbReference type="ARBA" id="ARBA00032824"/>
    </source>
</evidence>
<evidence type="ECO:0000256" key="4">
    <source>
        <dbReference type="ARBA" id="ARBA00022862"/>
    </source>
</evidence>
<evidence type="ECO:0000256" key="7">
    <source>
        <dbReference type="ARBA" id="ARBA00023284"/>
    </source>
</evidence>
<evidence type="ECO:0000313" key="14">
    <source>
        <dbReference type="Proteomes" id="UP000324896"/>
    </source>
</evidence>
<evidence type="ECO:0000256" key="5">
    <source>
        <dbReference type="ARBA" id="ARBA00023002"/>
    </source>
</evidence>
<evidence type="ECO:0000256" key="9">
    <source>
        <dbReference type="ARBA" id="ARBA00038489"/>
    </source>
</evidence>
<dbReference type="InterPro" id="IPR050924">
    <property type="entry name" value="Peroxiredoxin_BCP/PrxQ"/>
</dbReference>
<evidence type="ECO:0000256" key="10">
    <source>
        <dbReference type="ARBA" id="ARBA00041373"/>
    </source>
</evidence>
<dbReference type="InterPro" id="IPR013766">
    <property type="entry name" value="Thioredoxin_domain"/>
</dbReference>
<gene>
    <name evidence="13" type="ORF">SAMN04488597_1444</name>
</gene>
<proteinExistence type="inferred from homology"/>
<keyword evidence="7" id="KW-0676">Redox-active center</keyword>
<name>A0A1G6TH49_9FIRM</name>
<dbReference type="GO" id="GO:0034599">
    <property type="term" value="P:cellular response to oxidative stress"/>
    <property type="evidence" value="ECO:0007669"/>
    <property type="project" value="TreeGrafter"/>
</dbReference>
<dbReference type="GO" id="GO:0005737">
    <property type="term" value="C:cytoplasm"/>
    <property type="evidence" value="ECO:0007669"/>
    <property type="project" value="TreeGrafter"/>
</dbReference>
<dbReference type="SUPFAM" id="SSF52833">
    <property type="entry name" value="Thioredoxin-like"/>
    <property type="match status" value="1"/>
</dbReference>
<dbReference type="InterPro" id="IPR000866">
    <property type="entry name" value="AhpC/TSA"/>
</dbReference>
<feature type="domain" description="Thioredoxin" evidence="12">
    <location>
        <begin position="1"/>
        <end position="148"/>
    </location>
</feature>
<dbReference type="EMBL" id="FMYT01000044">
    <property type="protein sequence ID" value="SDD28492.1"/>
    <property type="molecule type" value="Genomic_DNA"/>
</dbReference>
<protein>
    <recommendedName>
        <fullName evidence="2">thioredoxin-dependent peroxiredoxin</fullName>
        <ecNumber evidence="2">1.11.1.24</ecNumber>
    </recommendedName>
    <alternativeName>
        <fullName evidence="10">Bacterioferritin comigratory protein</fullName>
    </alternativeName>
    <alternativeName>
        <fullName evidence="8">Thioredoxin peroxidase</fullName>
    </alternativeName>
</protein>
<keyword evidence="4" id="KW-0049">Antioxidant</keyword>
<comment type="function">
    <text evidence="1">Thiol-specific peroxidase that catalyzes the reduction of hydrogen peroxide and organic hydroperoxides to water and alcohols, respectively. Plays a role in cell protection against oxidative stress by detoxifying peroxides and as sensor of hydrogen peroxide-mediated signaling events.</text>
</comment>
<evidence type="ECO:0000256" key="3">
    <source>
        <dbReference type="ARBA" id="ARBA00022559"/>
    </source>
</evidence>
<reference evidence="13 14" key="1">
    <citation type="submission" date="2016-10" db="EMBL/GenBank/DDBJ databases">
        <authorList>
            <person name="Varghese N."/>
            <person name="Submissions S."/>
        </authorList>
    </citation>
    <scope>NUCLEOTIDE SEQUENCE [LARGE SCALE GENOMIC DNA]</scope>
    <source>
        <strain evidence="13 14">WG10</strain>
    </source>
</reference>
<evidence type="ECO:0000259" key="12">
    <source>
        <dbReference type="PROSITE" id="PS51352"/>
    </source>
</evidence>
<evidence type="ECO:0000256" key="1">
    <source>
        <dbReference type="ARBA" id="ARBA00003330"/>
    </source>
</evidence>
<dbReference type="Gene3D" id="3.40.30.10">
    <property type="entry name" value="Glutaredoxin"/>
    <property type="match status" value="1"/>
</dbReference>
<evidence type="ECO:0000256" key="11">
    <source>
        <dbReference type="ARBA" id="ARBA00049091"/>
    </source>
</evidence>
<sequence>MAEKLEEGPVVLVFYRGGWCPYCNLQLNAYQQALPEIKEKGTQLIAVSPQTPDNTLSQKEKEELDFELLSDQKGETAADYEVLFEVPAAVKEVYQDFGLDIAEYNGLDEWILPVPAVYIINQEGKIEFVDLNVDYTVRTEPQTIIDNL</sequence>
<evidence type="ECO:0000256" key="2">
    <source>
        <dbReference type="ARBA" id="ARBA00013017"/>
    </source>
</evidence>
<comment type="catalytic activity">
    <reaction evidence="11">
        <text>a hydroperoxide + [thioredoxin]-dithiol = an alcohol + [thioredoxin]-disulfide + H2O</text>
        <dbReference type="Rhea" id="RHEA:62620"/>
        <dbReference type="Rhea" id="RHEA-COMP:10698"/>
        <dbReference type="Rhea" id="RHEA-COMP:10700"/>
        <dbReference type="ChEBI" id="CHEBI:15377"/>
        <dbReference type="ChEBI" id="CHEBI:29950"/>
        <dbReference type="ChEBI" id="CHEBI:30879"/>
        <dbReference type="ChEBI" id="CHEBI:35924"/>
        <dbReference type="ChEBI" id="CHEBI:50058"/>
        <dbReference type="EC" id="1.11.1.24"/>
    </reaction>
</comment>
<dbReference type="InterPro" id="IPR036249">
    <property type="entry name" value="Thioredoxin-like_sf"/>
</dbReference>
<accession>A0A1G6TH49</accession>
<dbReference type="PANTHER" id="PTHR42801:SF7">
    <property type="entry name" value="SLL1159 PROTEIN"/>
    <property type="match status" value="1"/>
</dbReference>